<organism evidence="2 3">
    <name type="scientific">Scleropages formosus</name>
    <name type="common">Asian bonytongue</name>
    <name type="synonym">Osteoglossum formosum</name>
    <dbReference type="NCBI Taxonomy" id="113540"/>
    <lineage>
        <taxon>Eukaryota</taxon>
        <taxon>Metazoa</taxon>
        <taxon>Chordata</taxon>
        <taxon>Craniata</taxon>
        <taxon>Vertebrata</taxon>
        <taxon>Euteleostomi</taxon>
        <taxon>Actinopterygii</taxon>
        <taxon>Neopterygii</taxon>
        <taxon>Teleostei</taxon>
        <taxon>Osteoglossocephala</taxon>
        <taxon>Osteoglossomorpha</taxon>
        <taxon>Osteoglossiformes</taxon>
        <taxon>Osteoglossidae</taxon>
        <taxon>Scleropages</taxon>
    </lineage>
</organism>
<comment type="caution">
    <text evidence="2">The sequence shown here is derived from an EMBL/GenBank/DDBJ whole genome shotgun (WGS) entry which is preliminary data.</text>
</comment>
<dbReference type="SMART" id="SM00539">
    <property type="entry name" value="NIDO"/>
    <property type="match status" value="1"/>
</dbReference>
<accession>A0A0P7W442</accession>
<feature type="domain" description="NIDO" evidence="1">
    <location>
        <begin position="1"/>
        <end position="74"/>
    </location>
</feature>
<feature type="non-terminal residue" evidence="2">
    <location>
        <position position="1"/>
    </location>
</feature>
<reference evidence="2 3" key="1">
    <citation type="submission" date="2015-08" db="EMBL/GenBank/DDBJ databases">
        <title>The genome of the Asian arowana (Scleropages formosus).</title>
        <authorList>
            <person name="Tan M.H."/>
            <person name="Gan H.M."/>
            <person name="Croft L.J."/>
            <person name="Austin C.M."/>
        </authorList>
    </citation>
    <scope>NUCLEOTIDE SEQUENCE [LARGE SCALE GENOMIC DNA]</scope>
    <source>
        <strain evidence="2">Aro1</strain>
    </source>
</reference>
<dbReference type="GO" id="GO:0007160">
    <property type="term" value="P:cell-matrix adhesion"/>
    <property type="evidence" value="ECO:0007669"/>
    <property type="project" value="InterPro"/>
</dbReference>
<evidence type="ECO:0000259" key="1">
    <source>
        <dbReference type="PROSITE" id="PS51220"/>
    </source>
</evidence>
<evidence type="ECO:0000313" key="3">
    <source>
        <dbReference type="Proteomes" id="UP000034805"/>
    </source>
</evidence>
<feature type="non-terminal residue" evidence="2">
    <location>
        <position position="374"/>
    </location>
</feature>
<dbReference type="PANTHER" id="PTHR46160">
    <property type="entry name" value="ALPHA-TECTORIN-RELATED"/>
    <property type="match status" value="1"/>
</dbReference>
<dbReference type="PANTHER" id="PTHR46160:SF9">
    <property type="entry name" value="PROTEIN PRY2-RELATED"/>
    <property type="match status" value="1"/>
</dbReference>
<gene>
    <name evidence="2" type="ORF">Z043_125067</name>
</gene>
<name>A0A0P7W442_SCLFO</name>
<dbReference type="InterPro" id="IPR052749">
    <property type="entry name" value="Alpha-tectorin"/>
</dbReference>
<feature type="domain" description="NIDO" evidence="1">
    <location>
        <begin position="111"/>
        <end position="248"/>
    </location>
</feature>
<dbReference type="Proteomes" id="UP000034805">
    <property type="component" value="Unassembled WGS sequence"/>
</dbReference>
<dbReference type="AlphaFoldDB" id="A0A0P7W442"/>
<dbReference type="PROSITE" id="PS51220">
    <property type="entry name" value="NIDO"/>
    <property type="match status" value="3"/>
</dbReference>
<protein>
    <recommendedName>
        <fullName evidence="1">NIDO domain-containing protein</fullName>
    </recommendedName>
</protein>
<dbReference type="STRING" id="113540.ENSSFOP00015057804"/>
<feature type="domain" description="NIDO" evidence="1">
    <location>
        <begin position="330"/>
        <end position="374"/>
    </location>
</feature>
<evidence type="ECO:0000313" key="2">
    <source>
        <dbReference type="EMBL" id="KPP57232.1"/>
    </source>
</evidence>
<proteinExistence type="predicted"/>
<sequence length="374" mass="42217">ETSFQVVLISDGDQSFVLMNYGRISSVISSMQAGFVTADSMIYFNMMEYSSYTDLTFSSNVNVKGRWVFQTNINYEKGIAIYPYGYLTFPQNVYTTPVQFPTYSRNNYIAPFWLLTDYTQSAVVSYRQVTSGSVLEQATSDILQYFPELNFTATWVFIVTWNVMEYYPTMGNNTIFQVVLVSDGHLSFIMMNYGNLAPKTQSVQVGYDTINSTNYFSMPESFESNITSLSFTSNVNVTGRWVFRTDSCPNNCLLQENFYPFGPNNGDTVNPAADDESSSVILLNETFQFFGSVHNQLYVYGNGLLSLGSVLATSYPATIPTYSINNIIAPFWMDINSLQRGVSSFREVTSGSILQQATSDINHYFPELNFNATW</sequence>
<dbReference type="EMBL" id="JARO02017136">
    <property type="protein sequence ID" value="KPP57232.1"/>
    <property type="molecule type" value="Genomic_DNA"/>
</dbReference>
<dbReference type="Pfam" id="PF06119">
    <property type="entry name" value="NIDO"/>
    <property type="match status" value="3"/>
</dbReference>
<dbReference type="InterPro" id="IPR003886">
    <property type="entry name" value="NIDO_dom"/>
</dbReference>